<keyword evidence="9" id="KW-0902">Two-component regulatory system</keyword>
<evidence type="ECO:0000256" key="8">
    <source>
        <dbReference type="ARBA" id="ARBA00022991"/>
    </source>
</evidence>
<dbReference type="PROSITE" id="PS50046">
    <property type="entry name" value="PHYTOCHROME_2"/>
    <property type="match status" value="1"/>
</dbReference>
<dbReference type="CDD" id="cd17546">
    <property type="entry name" value="REC_hyHK_CKI1_RcsC-like"/>
    <property type="match status" value="1"/>
</dbReference>
<dbReference type="Pfam" id="PF00360">
    <property type="entry name" value="PHY"/>
    <property type="match status" value="1"/>
</dbReference>
<gene>
    <name evidence="16" type="ORF">QBC41DRAFT_55248</name>
</gene>
<dbReference type="Gene3D" id="3.30.565.10">
    <property type="entry name" value="Histidine kinase-like ATPase, C-terminal domain"/>
    <property type="match status" value="1"/>
</dbReference>
<dbReference type="GO" id="GO:0009881">
    <property type="term" value="F:photoreceptor activity"/>
    <property type="evidence" value="ECO:0007669"/>
    <property type="project" value="UniProtKB-KW"/>
</dbReference>
<dbReference type="InterPro" id="IPR036890">
    <property type="entry name" value="HATPase_C_sf"/>
</dbReference>
<comment type="caution">
    <text evidence="16">The sequence shown here is derived from an EMBL/GenBank/DDBJ whole genome shotgun (WGS) entry which is preliminary data.</text>
</comment>
<evidence type="ECO:0000256" key="1">
    <source>
        <dbReference type="ARBA" id="ARBA00022543"/>
    </source>
</evidence>
<keyword evidence="4" id="KW-0808">Transferase</keyword>
<sequence>MSSSEPVERVFPIRLSILENSPYLRNSDAPGVTLSVVPVQAERGSRNKDAQHVADAPVQVAPSEEAAPKPDPQAPLITPEAVMEDGPDETLKSSNPLVTDKFEYTIMSDGSHAVFQGARRVVTRCEDELIHIPGAIQSHGMLVALKRRAEGVYIPRIVSENSFQICHFHPAEIFALDSFNKVVPTYQRPLFNTQLRSVRTTYEITRKEQEPVVFDFSFSDPEGLILPCWCAVHYLGGEVDLYICEFELQDNSLHPMAHYLQADVPPNPIDTLGSDHMDLATVSSMQSRSQPVISSPDALGGGLGPNASSVEVVNVATKIQKQFSAAKSVPQLLDSIVGVVKELSRFSRVMVYEFDRDFNGTVVAELMDPAVSHDVYRGLHFPHTDIPPQARRLYMINKVRVLFDRAQPTARLVGRDRKDIETPLNLTHAYLRAMSPVHLKYLANMEVRSSMSMSLESEGKLWGLIVCHSYGPTATRVPFTVRELAYFVGVSASNCLEKLLNADKLKARRIIETLQDQKSPNECITASSDELLKLFEADCGFLVVEGEARTIGRLAAYAEAVTLLKYLFFRRSSKILFSSNFAQDFQDLHYPSGFKAIAGVLYIPLSGITDDCVVFYRRSQLREVHWAGKPSLAGKFGTLEPRNSFQKWTEVVDGTSKNWTPEQATLAAMAQLVYGSFIRVWREKETAVKETRFKRLLLHDASHQVRTPLNAVINYLEMALEKPLEQSTKQALTSSYTASKSLIYVIDDLLNLTGSATGSIPQLSNPFDVGVCLEEAMEPLERLAREKGIEVVLNPSRGVVRFVRGDPSSLQRAVSILVANAIEHTTRGRVLVEWTEMSKKTESCAMHISVSDSGPGLSERALDDMFQEFEQVPDEDFDELIGQSLAPRENVLRVGVGLAFVARYVKQRNGQLRVKSVKGYGSTFTIEAPFTVVSRAPSLAARRDASPLPALPMPGRPSVLGSLPPKRNDITPSGSSGAGPVTKIGTSPPIVAPTPSISPMDTARTPTTLSFTVLIADDNIINIQILNRRLTKLGHKVLISRDGQECYNMFAANQATTDFVLMDLNMPVVDGWASVKMIRELENIKPTPSRVVQACGRVPVFAISGMLRREDEQQYKDVGFDGWMPKPIDMKRLSTYLAGAVDAPTRRQGAYQETHFAMGGWFPEEIVPPLLIAEKQPQLQPKEELMEMKSIEEEVPEAAYIPLPLTAMEPPSVSRGDDSFFPSKDWNAVPVNKKDDRVSCPLGLDKEHVTQEENAPPDSAVAILSTTNTPAVEAGPEFWNLQQPQQPADSIEAVLEVDECSLDDGAVQPAFGRGYAQTPAARPLQADPFSEYCSQPEVSSPARTI</sequence>
<organism evidence="16 17">
    <name type="scientific">Cercophora samala</name>
    <dbReference type="NCBI Taxonomy" id="330535"/>
    <lineage>
        <taxon>Eukaryota</taxon>
        <taxon>Fungi</taxon>
        <taxon>Dikarya</taxon>
        <taxon>Ascomycota</taxon>
        <taxon>Pezizomycotina</taxon>
        <taxon>Sordariomycetes</taxon>
        <taxon>Sordariomycetidae</taxon>
        <taxon>Sordariales</taxon>
        <taxon>Lasiosphaeriaceae</taxon>
        <taxon>Cercophora</taxon>
    </lineage>
</organism>
<feature type="modified residue" description="4-aspartylphosphate" evidence="11">
    <location>
        <position position="1063"/>
    </location>
</feature>
<evidence type="ECO:0000256" key="10">
    <source>
        <dbReference type="ARBA" id="ARBA00023170"/>
    </source>
</evidence>
<dbReference type="SMART" id="SM00387">
    <property type="entry name" value="HATPase_c"/>
    <property type="match status" value="1"/>
</dbReference>
<dbReference type="PANTHER" id="PTHR43065">
    <property type="entry name" value="SENSOR HISTIDINE KINASE"/>
    <property type="match status" value="1"/>
</dbReference>
<dbReference type="InterPro" id="IPR035965">
    <property type="entry name" value="PAS-like_dom_sf"/>
</dbReference>
<dbReference type="InterPro" id="IPR029016">
    <property type="entry name" value="GAF-like_dom_sf"/>
</dbReference>
<dbReference type="GO" id="GO:0000155">
    <property type="term" value="F:phosphorelay sensor kinase activity"/>
    <property type="evidence" value="ECO:0007669"/>
    <property type="project" value="InterPro"/>
</dbReference>
<dbReference type="InterPro" id="IPR036097">
    <property type="entry name" value="HisK_dim/P_sf"/>
</dbReference>
<evidence type="ECO:0000259" key="14">
    <source>
        <dbReference type="PROSITE" id="PS50109"/>
    </source>
</evidence>
<feature type="domain" description="Histidine kinase" evidence="14">
    <location>
        <begin position="700"/>
        <end position="932"/>
    </location>
</feature>
<dbReference type="InterPro" id="IPR004358">
    <property type="entry name" value="Sig_transdc_His_kin-like_C"/>
</dbReference>
<evidence type="ECO:0000256" key="5">
    <source>
        <dbReference type="ARBA" id="ARBA00022741"/>
    </source>
</evidence>
<feature type="region of interest" description="Disordered" evidence="12">
    <location>
        <begin position="945"/>
        <end position="1002"/>
    </location>
</feature>
<dbReference type="Gene3D" id="1.10.287.130">
    <property type="match status" value="1"/>
</dbReference>
<dbReference type="InterPro" id="IPR003594">
    <property type="entry name" value="HATPase_dom"/>
</dbReference>
<proteinExistence type="predicted"/>
<keyword evidence="3" id="KW-0716">Sensory transduction</keyword>
<dbReference type="InterPro" id="IPR001789">
    <property type="entry name" value="Sig_transdc_resp-reg_receiver"/>
</dbReference>
<dbReference type="Pfam" id="PF08446">
    <property type="entry name" value="PAS_2"/>
    <property type="match status" value="1"/>
</dbReference>
<dbReference type="PANTHER" id="PTHR43065:SF10">
    <property type="entry name" value="PEROXIDE STRESS-ACTIVATED HISTIDINE KINASE MAK3"/>
    <property type="match status" value="1"/>
</dbReference>
<evidence type="ECO:0000256" key="12">
    <source>
        <dbReference type="SAM" id="MobiDB-lite"/>
    </source>
</evidence>
<dbReference type="InterPro" id="IPR003661">
    <property type="entry name" value="HisK_dim/P_dom"/>
</dbReference>
<evidence type="ECO:0000256" key="2">
    <source>
        <dbReference type="ARBA" id="ARBA00022553"/>
    </source>
</evidence>
<feature type="region of interest" description="Disordered" evidence="12">
    <location>
        <begin position="43"/>
        <end position="74"/>
    </location>
</feature>
<feature type="domain" description="Response regulatory" evidence="15">
    <location>
        <begin position="1012"/>
        <end position="1141"/>
    </location>
</feature>
<dbReference type="Pfam" id="PF01590">
    <property type="entry name" value="GAF"/>
    <property type="match status" value="1"/>
</dbReference>
<dbReference type="InterPro" id="IPR011006">
    <property type="entry name" value="CheY-like_superfamily"/>
</dbReference>
<keyword evidence="8" id="KW-0157">Chromophore</keyword>
<dbReference type="Gene3D" id="3.30.450.20">
    <property type="entry name" value="PAS domain"/>
    <property type="match status" value="1"/>
</dbReference>
<dbReference type="GO" id="GO:0005524">
    <property type="term" value="F:ATP binding"/>
    <property type="evidence" value="ECO:0007669"/>
    <property type="project" value="UniProtKB-KW"/>
</dbReference>
<evidence type="ECO:0000259" key="15">
    <source>
        <dbReference type="PROSITE" id="PS50110"/>
    </source>
</evidence>
<keyword evidence="2 11" id="KW-0597">Phosphoprotein</keyword>
<feature type="compositionally biased region" description="Basic and acidic residues" evidence="12">
    <location>
        <begin position="43"/>
        <end position="52"/>
    </location>
</feature>
<keyword evidence="6 16" id="KW-0418">Kinase</keyword>
<dbReference type="Pfam" id="PF00512">
    <property type="entry name" value="HisKA"/>
    <property type="match status" value="1"/>
</dbReference>
<evidence type="ECO:0000313" key="17">
    <source>
        <dbReference type="Proteomes" id="UP001174997"/>
    </source>
</evidence>
<keyword evidence="10" id="KW-0675">Receptor</keyword>
<dbReference type="SUPFAM" id="SSF55781">
    <property type="entry name" value="GAF domain-like"/>
    <property type="match status" value="2"/>
</dbReference>
<feature type="domain" description="Phytochrome chromophore attachment site" evidence="13">
    <location>
        <begin position="328"/>
        <end position="490"/>
    </location>
</feature>
<dbReference type="SUPFAM" id="SSF52172">
    <property type="entry name" value="CheY-like"/>
    <property type="match status" value="1"/>
</dbReference>
<dbReference type="EMBL" id="JAULSY010000200">
    <property type="protein sequence ID" value="KAK0658682.1"/>
    <property type="molecule type" value="Genomic_DNA"/>
</dbReference>
<protein>
    <submittedName>
        <fullName evidence="16">Signal transduction histidine-protein kinase</fullName>
    </submittedName>
</protein>
<evidence type="ECO:0000256" key="7">
    <source>
        <dbReference type="ARBA" id="ARBA00022840"/>
    </source>
</evidence>
<dbReference type="CDD" id="cd00082">
    <property type="entry name" value="HisKA"/>
    <property type="match status" value="1"/>
</dbReference>
<accession>A0AA39YU39</accession>
<evidence type="ECO:0000259" key="13">
    <source>
        <dbReference type="PROSITE" id="PS50046"/>
    </source>
</evidence>
<dbReference type="GO" id="GO:0009584">
    <property type="term" value="P:detection of visible light"/>
    <property type="evidence" value="ECO:0007669"/>
    <property type="project" value="InterPro"/>
</dbReference>
<dbReference type="SUPFAM" id="SSF47384">
    <property type="entry name" value="Homodimeric domain of signal transducing histidine kinase"/>
    <property type="match status" value="1"/>
</dbReference>
<dbReference type="SMART" id="SM00388">
    <property type="entry name" value="HisKA"/>
    <property type="match status" value="1"/>
</dbReference>
<dbReference type="SUPFAM" id="SSF55785">
    <property type="entry name" value="PYP-like sensor domain (PAS domain)"/>
    <property type="match status" value="1"/>
</dbReference>
<dbReference type="PROSITE" id="PS50110">
    <property type="entry name" value="RESPONSE_REGULATORY"/>
    <property type="match status" value="1"/>
</dbReference>
<dbReference type="InterPro" id="IPR005467">
    <property type="entry name" value="His_kinase_dom"/>
</dbReference>
<dbReference type="InterPro" id="IPR016132">
    <property type="entry name" value="Phyto_chromo_attachment"/>
</dbReference>
<dbReference type="PROSITE" id="PS50109">
    <property type="entry name" value="HIS_KIN"/>
    <property type="match status" value="1"/>
</dbReference>
<evidence type="ECO:0000256" key="9">
    <source>
        <dbReference type="ARBA" id="ARBA00023012"/>
    </source>
</evidence>
<reference evidence="16" key="1">
    <citation type="submission" date="2023-06" db="EMBL/GenBank/DDBJ databases">
        <title>Genome-scale phylogeny and comparative genomics of the fungal order Sordariales.</title>
        <authorList>
            <consortium name="Lawrence Berkeley National Laboratory"/>
            <person name="Hensen N."/>
            <person name="Bonometti L."/>
            <person name="Westerberg I."/>
            <person name="Brannstrom I.O."/>
            <person name="Guillou S."/>
            <person name="Cros-Aarteil S."/>
            <person name="Calhoun S."/>
            <person name="Haridas S."/>
            <person name="Kuo A."/>
            <person name="Mondo S."/>
            <person name="Pangilinan J."/>
            <person name="Riley R."/>
            <person name="Labutti K."/>
            <person name="Andreopoulos B."/>
            <person name="Lipzen A."/>
            <person name="Chen C."/>
            <person name="Yanf M."/>
            <person name="Daum C."/>
            <person name="Ng V."/>
            <person name="Clum A."/>
            <person name="Steindorff A."/>
            <person name="Ohm R."/>
            <person name="Martin F."/>
            <person name="Silar P."/>
            <person name="Natvig D."/>
            <person name="Lalanne C."/>
            <person name="Gautier V."/>
            <person name="Ament-Velasquez S.L."/>
            <person name="Kruys A."/>
            <person name="Hutchinson M.I."/>
            <person name="Powell A.J."/>
            <person name="Barry K."/>
            <person name="Miller A.N."/>
            <person name="Grigoriev I.V."/>
            <person name="Debuchy R."/>
            <person name="Gladieux P."/>
            <person name="Thoren M.H."/>
            <person name="Johannesson H."/>
        </authorList>
    </citation>
    <scope>NUCLEOTIDE SEQUENCE</scope>
    <source>
        <strain evidence="16">CBS 307.81</strain>
    </source>
</reference>
<dbReference type="SUPFAM" id="SSF55874">
    <property type="entry name" value="ATPase domain of HSP90 chaperone/DNA topoisomerase II/histidine kinase"/>
    <property type="match status" value="1"/>
</dbReference>
<evidence type="ECO:0000256" key="6">
    <source>
        <dbReference type="ARBA" id="ARBA00022777"/>
    </source>
</evidence>
<dbReference type="InterPro" id="IPR003018">
    <property type="entry name" value="GAF"/>
</dbReference>
<dbReference type="PRINTS" id="PR00344">
    <property type="entry name" value="BCTRLSENSOR"/>
</dbReference>
<keyword evidence="7" id="KW-0067">ATP-binding</keyword>
<dbReference type="Pfam" id="PF02518">
    <property type="entry name" value="HATPase_c"/>
    <property type="match status" value="1"/>
</dbReference>
<evidence type="ECO:0000313" key="16">
    <source>
        <dbReference type="EMBL" id="KAK0658682.1"/>
    </source>
</evidence>
<dbReference type="Gene3D" id="3.40.50.2300">
    <property type="match status" value="1"/>
</dbReference>
<keyword evidence="1" id="KW-0600">Photoreceptor protein</keyword>
<dbReference type="Gene3D" id="3.30.450.40">
    <property type="match status" value="1"/>
</dbReference>
<dbReference type="Pfam" id="PF00072">
    <property type="entry name" value="Response_reg"/>
    <property type="match status" value="1"/>
</dbReference>
<dbReference type="SMART" id="SM00448">
    <property type="entry name" value="REC"/>
    <property type="match status" value="1"/>
</dbReference>
<keyword evidence="5" id="KW-0547">Nucleotide-binding</keyword>
<name>A0AA39YU39_9PEZI</name>
<dbReference type="Proteomes" id="UP001174997">
    <property type="component" value="Unassembled WGS sequence"/>
</dbReference>
<evidence type="ECO:0000256" key="4">
    <source>
        <dbReference type="ARBA" id="ARBA00022679"/>
    </source>
</evidence>
<dbReference type="InterPro" id="IPR013515">
    <property type="entry name" value="Phytochrome_cen-reg"/>
</dbReference>
<dbReference type="InterPro" id="IPR013654">
    <property type="entry name" value="PAS_2"/>
</dbReference>
<dbReference type="InterPro" id="IPR043150">
    <property type="entry name" value="Phytochrome_PHY_sf"/>
</dbReference>
<keyword evidence="17" id="KW-1185">Reference proteome</keyword>
<dbReference type="Gene3D" id="3.30.450.270">
    <property type="match status" value="1"/>
</dbReference>
<evidence type="ECO:0000256" key="11">
    <source>
        <dbReference type="PROSITE-ProRule" id="PRU00169"/>
    </source>
</evidence>
<dbReference type="GO" id="GO:0006355">
    <property type="term" value="P:regulation of DNA-templated transcription"/>
    <property type="evidence" value="ECO:0007669"/>
    <property type="project" value="InterPro"/>
</dbReference>
<evidence type="ECO:0000256" key="3">
    <source>
        <dbReference type="ARBA" id="ARBA00022606"/>
    </source>
</evidence>